<dbReference type="EC" id="3.1.4.58" evidence="2"/>
<dbReference type="EMBL" id="JACHFM010000002">
    <property type="protein sequence ID" value="MBB5221962.1"/>
    <property type="molecule type" value="Genomic_DNA"/>
</dbReference>
<feature type="short sequence motif" description="HXTX 1" evidence="2">
    <location>
        <begin position="37"/>
        <end position="40"/>
    </location>
</feature>
<feature type="active site" description="Proton acceptor" evidence="2">
    <location>
        <position position="120"/>
    </location>
</feature>
<dbReference type="GO" id="GO:0016874">
    <property type="term" value="F:ligase activity"/>
    <property type="evidence" value="ECO:0007669"/>
    <property type="project" value="UniProtKB-KW"/>
</dbReference>
<dbReference type="HAMAP" id="MF_01940">
    <property type="entry name" value="RNA_CPDase"/>
    <property type="match status" value="1"/>
</dbReference>
<sequence length="179" mass="19434">MIRAFAALSLPEALRFDLMLVQSGLPLPRPLPPENLHLTLVFLGEIPEPTLADVDAAFSKVRVPPFDLALAGLDMFGGAKARSVHAEAVPSAPLLQLQAKVETAARSAGVVVAGRRYAPHVTLARLPERFADRARLEAAVAARIAYRSEPFLVEDFCLYRSWLSPGGSIYDELARYTLG</sequence>
<dbReference type="GO" id="GO:0008664">
    <property type="term" value="F:RNA 2',3'-cyclic 3'-phosphodiesterase activity"/>
    <property type="evidence" value="ECO:0007669"/>
    <property type="project" value="UniProtKB-EC"/>
</dbReference>
<evidence type="ECO:0000313" key="3">
    <source>
        <dbReference type="EMBL" id="MBB5221962.1"/>
    </source>
</evidence>
<keyword evidence="1 2" id="KW-0378">Hydrolase</keyword>
<feature type="short sequence motif" description="HXTX 2" evidence="2">
    <location>
        <begin position="120"/>
        <end position="123"/>
    </location>
</feature>
<accession>A0A840SRW4</accession>
<dbReference type="SUPFAM" id="SSF55144">
    <property type="entry name" value="LigT-like"/>
    <property type="match status" value="1"/>
</dbReference>
<comment type="similarity">
    <text evidence="2">Belongs to the 2H phosphoesterase superfamily. ThpR family.</text>
</comment>
<keyword evidence="4" id="KW-1185">Reference proteome</keyword>
<dbReference type="GO" id="GO:0004113">
    <property type="term" value="F:2',3'-cyclic-nucleotide 3'-phosphodiesterase activity"/>
    <property type="evidence" value="ECO:0007669"/>
    <property type="project" value="InterPro"/>
</dbReference>
<dbReference type="Gene3D" id="3.90.1140.10">
    <property type="entry name" value="Cyclic phosphodiesterase"/>
    <property type="match status" value="1"/>
</dbReference>
<organism evidence="3 4">
    <name type="scientific">Amaricoccus macauensis</name>
    <dbReference type="NCBI Taxonomy" id="57001"/>
    <lineage>
        <taxon>Bacteria</taxon>
        <taxon>Pseudomonadati</taxon>
        <taxon>Pseudomonadota</taxon>
        <taxon>Alphaproteobacteria</taxon>
        <taxon>Rhodobacterales</taxon>
        <taxon>Paracoccaceae</taxon>
        <taxon>Amaricoccus</taxon>
    </lineage>
</organism>
<dbReference type="PANTHER" id="PTHR35561">
    <property type="entry name" value="RNA 2',3'-CYCLIC PHOSPHODIESTERASE"/>
    <property type="match status" value="1"/>
</dbReference>
<dbReference type="NCBIfam" id="TIGR02258">
    <property type="entry name" value="2_5_ligase"/>
    <property type="match status" value="1"/>
</dbReference>
<evidence type="ECO:0000256" key="1">
    <source>
        <dbReference type="ARBA" id="ARBA00022801"/>
    </source>
</evidence>
<protein>
    <recommendedName>
        <fullName evidence="2">RNA 2',3'-cyclic phosphodiesterase</fullName>
        <shortName evidence="2">RNA 2',3'-CPDase</shortName>
        <ecNumber evidence="2">3.1.4.58</ecNumber>
    </recommendedName>
</protein>
<dbReference type="Proteomes" id="UP000549457">
    <property type="component" value="Unassembled WGS sequence"/>
</dbReference>
<dbReference type="AlphaFoldDB" id="A0A840SRW4"/>
<name>A0A840SRW4_9RHOB</name>
<dbReference type="InterPro" id="IPR009097">
    <property type="entry name" value="Cyclic_Pdiesterase"/>
</dbReference>
<dbReference type="Pfam" id="PF13563">
    <property type="entry name" value="2_5_RNA_ligase2"/>
    <property type="match status" value="1"/>
</dbReference>
<keyword evidence="3" id="KW-0436">Ligase</keyword>
<dbReference type="RefSeq" id="WP_184148401.1">
    <property type="nucleotide sequence ID" value="NZ_JACHFM010000002.1"/>
</dbReference>
<proteinExistence type="inferred from homology"/>
<comment type="function">
    <text evidence="2">Hydrolyzes RNA 2',3'-cyclic phosphodiester to an RNA 2'-phosphomonoester.</text>
</comment>
<dbReference type="InterPro" id="IPR004175">
    <property type="entry name" value="RNA_CPDase"/>
</dbReference>
<comment type="caution">
    <text evidence="3">The sequence shown here is derived from an EMBL/GenBank/DDBJ whole genome shotgun (WGS) entry which is preliminary data.</text>
</comment>
<evidence type="ECO:0000256" key="2">
    <source>
        <dbReference type="HAMAP-Rule" id="MF_01940"/>
    </source>
</evidence>
<dbReference type="PANTHER" id="PTHR35561:SF1">
    <property type="entry name" value="RNA 2',3'-CYCLIC PHOSPHODIESTERASE"/>
    <property type="match status" value="1"/>
</dbReference>
<evidence type="ECO:0000313" key="4">
    <source>
        <dbReference type="Proteomes" id="UP000549457"/>
    </source>
</evidence>
<reference evidence="3 4" key="1">
    <citation type="submission" date="2020-08" db="EMBL/GenBank/DDBJ databases">
        <title>Genomic Encyclopedia of Type Strains, Phase IV (KMG-IV): sequencing the most valuable type-strain genomes for metagenomic binning, comparative biology and taxonomic classification.</title>
        <authorList>
            <person name="Goeker M."/>
        </authorList>
    </citation>
    <scope>NUCLEOTIDE SEQUENCE [LARGE SCALE GENOMIC DNA]</scope>
    <source>
        <strain evidence="3 4">DSM 101730</strain>
    </source>
</reference>
<feature type="active site" description="Proton donor" evidence="2">
    <location>
        <position position="37"/>
    </location>
</feature>
<comment type="catalytic activity">
    <reaction evidence="2">
        <text>a 3'-end 2',3'-cyclophospho-ribonucleotide-RNA + H2O = a 3'-end 2'-phospho-ribonucleotide-RNA + H(+)</text>
        <dbReference type="Rhea" id="RHEA:11828"/>
        <dbReference type="Rhea" id="RHEA-COMP:10464"/>
        <dbReference type="Rhea" id="RHEA-COMP:17353"/>
        <dbReference type="ChEBI" id="CHEBI:15377"/>
        <dbReference type="ChEBI" id="CHEBI:15378"/>
        <dbReference type="ChEBI" id="CHEBI:83064"/>
        <dbReference type="ChEBI" id="CHEBI:173113"/>
        <dbReference type="EC" id="3.1.4.58"/>
    </reaction>
</comment>
<gene>
    <name evidence="3" type="ORF">HNP73_001898</name>
</gene>